<dbReference type="AlphaFoldDB" id="A0A8T0JAL6"/>
<evidence type="ECO:0000313" key="1">
    <source>
        <dbReference type="EMBL" id="KAG0592934.1"/>
    </source>
</evidence>
<protein>
    <recommendedName>
        <fullName evidence="3">F-box domain-containing protein</fullName>
    </recommendedName>
</protein>
<dbReference type="PANTHER" id="PTHR31672:SF2">
    <property type="entry name" value="F-BOX DOMAIN-CONTAINING PROTEIN"/>
    <property type="match status" value="1"/>
</dbReference>
<evidence type="ECO:0008006" key="3">
    <source>
        <dbReference type="Google" id="ProtNLM"/>
    </source>
</evidence>
<dbReference type="SUPFAM" id="SSF50965">
    <property type="entry name" value="Galactose oxidase, central domain"/>
    <property type="match status" value="1"/>
</dbReference>
<dbReference type="Proteomes" id="UP000822688">
    <property type="component" value="Chromosome 1"/>
</dbReference>
<proteinExistence type="predicted"/>
<evidence type="ECO:0000313" key="2">
    <source>
        <dbReference type="Proteomes" id="UP000822688"/>
    </source>
</evidence>
<reference evidence="1" key="1">
    <citation type="submission" date="2020-06" db="EMBL/GenBank/DDBJ databases">
        <title>WGS assembly of Ceratodon purpureus strain R40.</title>
        <authorList>
            <person name="Carey S.B."/>
            <person name="Jenkins J."/>
            <person name="Shu S."/>
            <person name="Lovell J.T."/>
            <person name="Sreedasyam A."/>
            <person name="Maumus F."/>
            <person name="Tiley G.P."/>
            <person name="Fernandez-Pozo N."/>
            <person name="Barry K."/>
            <person name="Chen C."/>
            <person name="Wang M."/>
            <person name="Lipzen A."/>
            <person name="Daum C."/>
            <person name="Saski C.A."/>
            <person name="Payton A.C."/>
            <person name="Mcbreen J.C."/>
            <person name="Conrad R.E."/>
            <person name="Kollar L.M."/>
            <person name="Olsson S."/>
            <person name="Huttunen S."/>
            <person name="Landis J.B."/>
            <person name="Wickett N.J."/>
            <person name="Johnson M.G."/>
            <person name="Rensing S.A."/>
            <person name="Grimwood J."/>
            <person name="Schmutz J."/>
            <person name="Mcdaniel S.F."/>
        </authorList>
    </citation>
    <scope>NUCLEOTIDE SEQUENCE</scope>
    <source>
        <strain evidence="1">R40</strain>
    </source>
</reference>
<dbReference type="InterPro" id="IPR036047">
    <property type="entry name" value="F-box-like_dom_sf"/>
</dbReference>
<dbReference type="InterPro" id="IPR050796">
    <property type="entry name" value="SCF_F-box_component"/>
</dbReference>
<organism evidence="1 2">
    <name type="scientific">Ceratodon purpureus</name>
    <name type="common">Fire moss</name>
    <name type="synonym">Dicranum purpureum</name>
    <dbReference type="NCBI Taxonomy" id="3225"/>
    <lineage>
        <taxon>Eukaryota</taxon>
        <taxon>Viridiplantae</taxon>
        <taxon>Streptophyta</taxon>
        <taxon>Embryophyta</taxon>
        <taxon>Bryophyta</taxon>
        <taxon>Bryophytina</taxon>
        <taxon>Bryopsida</taxon>
        <taxon>Dicranidae</taxon>
        <taxon>Pseudoditrichales</taxon>
        <taxon>Ditrichaceae</taxon>
        <taxon>Ceratodon</taxon>
    </lineage>
</organism>
<dbReference type="InterPro" id="IPR015915">
    <property type="entry name" value="Kelch-typ_b-propeller"/>
</dbReference>
<gene>
    <name evidence="1" type="ORF">KC19_1G291500</name>
</gene>
<dbReference type="Gene3D" id="2.120.10.80">
    <property type="entry name" value="Kelch-type beta propeller"/>
    <property type="match status" value="1"/>
</dbReference>
<dbReference type="PANTHER" id="PTHR31672">
    <property type="entry name" value="BNACNNG10540D PROTEIN"/>
    <property type="match status" value="1"/>
</dbReference>
<dbReference type="InterPro" id="IPR011043">
    <property type="entry name" value="Gal_Oxase/kelch_b-propeller"/>
</dbReference>
<dbReference type="SUPFAM" id="SSF81383">
    <property type="entry name" value="F-box domain"/>
    <property type="match status" value="1"/>
</dbReference>
<keyword evidence="2" id="KW-1185">Reference proteome</keyword>
<comment type="caution">
    <text evidence="1">The sequence shown here is derived from an EMBL/GenBank/DDBJ whole genome shotgun (WGS) entry which is preliminary data.</text>
</comment>
<accession>A0A8T0JAL6</accession>
<sequence>MPFEQGASSGQYRCNRRVTGRLTLWLRVANMAIHSSGYGESSLQGMDARLWGRLQDHIDLTMVYAKLPIGAFFRLRQVCKEWNRLASDQGFLQESFPHPIPQPYFVVGDRNTEMHRLFRCPKVGHRLLTYEVSSRRWNWSRLPFHLFKCEVAGLLYDSYRNCVFNAHTRVFHELPPLPEPPPNPLVEDEHFLEPLVGMTVDTSVSPYSFQVILGHEDVGTRIYDSKSSSWTQKPSTLVIDARSVEESELKPTCAQCNGFLYFRVWGEYSVNLHIYNLEKDEWNCGPPSIPDAIYLFCDIGVWQERLFLFRMKAESSSTVWALELANHSENSWTLFDWMPDELCSWMLAGEEDNLYNSEKIEMQCIFCGEYVLLYSCVKKMRQLEDVKDRAALYNLDRKMFEKVELPGPVSSKTDVRIALRDARLKKKPGSYFEESWRLFRMWNGRIMSDFSASTNSF</sequence>
<dbReference type="EMBL" id="CM026421">
    <property type="protein sequence ID" value="KAG0592934.1"/>
    <property type="molecule type" value="Genomic_DNA"/>
</dbReference>
<name>A0A8T0JAL6_CERPU</name>